<comment type="caution">
    <text evidence="1">The sequence shown here is derived from an EMBL/GenBank/DDBJ whole genome shotgun (WGS) entry which is preliminary data.</text>
</comment>
<dbReference type="EMBL" id="JAEUBG010004036">
    <property type="protein sequence ID" value="KAH3682029.1"/>
    <property type="molecule type" value="Genomic_DNA"/>
</dbReference>
<dbReference type="Proteomes" id="UP000774326">
    <property type="component" value="Unassembled WGS sequence"/>
</dbReference>
<organism evidence="1 2">
    <name type="scientific">Wickerhamomyces pijperi</name>
    <name type="common">Yeast</name>
    <name type="synonym">Pichia pijperi</name>
    <dbReference type="NCBI Taxonomy" id="599730"/>
    <lineage>
        <taxon>Eukaryota</taxon>
        <taxon>Fungi</taxon>
        <taxon>Dikarya</taxon>
        <taxon>Ascomycota</taxon>
        <taxon>Saccharomycotina</taxon>
        <taxon>Saccharomycetes</taxon>
        <taxon>Phaffomycetales</taxon>
        <taxon>Wickerhamomycetaceae</taxon>
        <taxon>Wickerhamomyces</taxon>
    </lineage>
</organism>
<reference evidence="1" key="1">
    <citation type="journal article" date="2021" name="Open Biol.">
        <title>Shared evolutionary footprints suggest mitochondrial oxidative damage underlies multiple complex I losses in fungi.</title>
        <authorList>
            <person name="Schikora-Tamarit M.A."/>
            <person name="Marcet-Houben M."/>
            <person name="Nosek J."/>
            <person name="Gabaldon T."/>
        </authorList>
    </citation>
    <scope>NUCLEOTIDE SEQUENCE</scope>
    <source>
        <strain evidence="1">CBS2887</strain>
    </source>
</reference>
<sequence>MFGSETGDCGSDWYSTSACFAMSLKAWALLKFSMDSIDLVNLSKVLNKLAISTFFNCFKSFMLSLNKIFKAVA</sequence>
<keyword evidence="2" id="KW-1185">Reference proteome</keyword>
<proteinExistence type="predicted"/>
<evidence type="ECO:0000313" key="1">
    <source>
        <dbReference type="EMBL" id="KAH3682029.1"/>
    </source>
</evidence>
<accession>A0A9P8Q374</accession>
<name>A0A9P8Q374_WICPI</name>
<reference evidence="1" key="2">
    <citation type="submission" date="2021-01" db="EMBL/GenBank/DDBJ databases">
        <authorList>
            <person name="Schikora-Tamarit M.A."/>
        </authorList>
    </citation>
    <scope>NUCLEOTIDE SEQUENCE</scope>
    <source>
        <strain evidence="1">CBS2887</strain>
    </source>
</reference>
<evidence type="ECO:0000313" key="2">
    <source>
        <dbReference type="Proteomes" id="UP000774326"/>
    </source>
</evidence>
<dbReference type="AlphaFoldDB" id="A0A9P8Q374"/>
<protein>
    <submittedName>
        <fullName evidence="1">Uncharacterized protein</fullName>
    </submittedName>
</protein>
<gene>
    <name evidence="1" type="ORF">WICPIJ_007021</name>
</gene>